<name>A0A3A0W124_STAGA</name>
<proteinExistence type="inferred from homology"/>
<gene>
    <name evidence="6" type="ORF">BUZ14_06085</name>
</gene>
<evidence type="ECO:0000256" key="4">
    <source>
        <dbReference type="ARBA" id="ARBA00023163"/>
    </source>
</evidence>
<evidence type="ECO:0000256" key="3">
    <source>
        <dbReference type="ARBA" id="ARBA00023125"/>
    </source>
</evidence>
<dbReference type="PANTHER" id="PTHR30419">
    <property type="entry name" value="HTH-TYPE TRANSCRIPTIONAL REGULATOR YBHD"/>
    <property type="match status" value="1"/>
</dbReference>
<accession>A0A3A0W124</accession>
<dbReference type="InterPro" id="IPR036390">
    <property type="entry name" value="WH_DNA-bd_sf"/>
</dbReference>
<keyword evidence="4" id="KW-0804">Transcription</keyword>
<dbReference type="PRINTS" id="PR00039">
    <property type="entry name" value="HTHLYSR"/>
</dbReference>
<dbReference type="RefSeq" id="WP_119484986.1">
    <property type="nucleotide sequence ID" value="NZ_QYJN01000003.1"/>
</dbReference>
<dbReference type="Gene3D" id="1.10.10.10">
    <property type="entry name" value="Winged helix-like DNA-binding domain superfamily/Winged helix DNA-binding domain"/>
    <property type="match status" value="1"/>
</dbReference>
<dbReference type="Proteomes" id="UP000265541">
    <property type="component" value="Unassembled WGS sequence"/>
</dbReference>
<evidence type="ECO:0000259" key="5">
    <source>
        <dbReference type="PROSITE" id="PS50931"/>
    </source>
</evidence>
<dbReference type="PANTHER" id="PTHR30419:SF8">
    <property type="entry name" value="NITROGEN ASSIMILATION TRANSCRIPTIONAL ACTIVATOR-RELATED"/>
    <property type="match status" value="1"/>
</dbReference>
<comment type="caution">
    <text evidence="6">The sequence shown here is derived from an EMBL/GenBank/DDBJ whole genome shotgun (WGS) entry which is preliminary data.</text>
</comment>
<dbReference type="SUPFAM" id="SSF46785">
    <property type="entry name" value="Winged helix' DNA-binding domain"/>
    <property type="match status" value="1"/>
</dbReference>
<dbReference type="InterPro" id="IPR000847">
    <property type="entry name" value="LysR_HTH_N"/>
</dbReference>
<organism evidence="6 7">
    <name type="scientific">Staphylococcus gallinarum</name>
    <dbReference type="NCBI Taxonomy" id="1293"/>
    <lineage>
        <taxon>Bacteria</taxon>
        <taxon>Bacillati</taxon>
        <taxon>Bacillota</taxon>
        <taxon>Bacilli</taxon>
        <taxon>Bacillales</taxon>
        <taxon>Staphylococcaceae</taxon>
        <taxon>Staphylococcus</taxon>
    </lineage>
</organism>
<dbReference type="SUPFAM" id="SSF53850">
    <property type="entry name" value="Periplasmic binding protein-like II"/>
    <property type="match status" value="1"/>
</dbReference>
<dbReference type="Pfam" id="PF00126">
    <property type="entry name" value="HTH_1"/>
    <property type="match status" value="1"/>
</dbReference>
<dbReference type="InterPro" id="IPR005119">
    <property type="entry name" value="LysR_subst-bd"/>
</dbReference>
<evidence type="ECO:0000313" key="6">
    <source>
        <dbReference type="EMBL" id="RIP34742.1"/>
    </source>
</evidence>
<protein>
    <submittedName>
        <fullName evidence="6">LysR family transcriptional regulator</fullName>
    </submittedName>
</protein>
<keyword evidence="3" id="KW-0238">DNA-binding</keyword>
<dbReference type="OrthoDB" id="9803735at2"/>
<dbReference type="InterPro" id="IPR050950">
    <property type="entry name" value="HTH-type_LysR_regulators"/>
</dbReference>
<dbReference type="GO" id="GO:0003700">
    <property type="term" value="F:DNA-binding transcription factor activity"/>
    <property type="evidence" value="ECO:0007669"/>
    <property type="project" value="InterPro"/>
</dbReference>
<keyword evidence="2" id="KW-0805">Transcription regulation</keyword>
<dbReference type="GO" id="GO:0005829">
    <property type="term" value="C:cytosol"/>
    <property type="evidence" value="ECO:0007669"/>
    <property type="project" value="TreeGrafter"/>
</dbReference>
<sequence>MDLRTLFYFVTVAKEESITRAANALHITQPTLSRQIKDLEDELGVKLFTRSNHHIHITEAGVLLNHRAQELLDMSEKLQDEFKYIDKQIEGNVYVGCGETIGIQIIAEIFKDIQQEYPNVYFHIYSGNAEDIEYRLDKGLLDFGILIQPANLNKYEALNLPSSDRWGLITRRDSKFAYYNQIERETLIDASLICSRQAIDRTIPNNEFLNWFGDSYDEANVVATFNLAFNAGMMVKANIGHAISLENLISTSEENELCFIPLYPALEAKHNIVWRKNHTFSKAARLFLDRAIDVCENG</sequence>
<dbReference type="GO" id="GO:0003677">
    <property type="term" value="F:DNA binding"/>
    <property type="evidence" value="ECO:0007669"/>
    <property type="project" value="UniProtKB-KW"/>
</dbReference>
<dbReference type="Pfam" id="PF03466">
    <property type="entry name" value="LysR_substrate"/>
    <property type="match status" value="1"/>
</dbReference>
<dbReference type="InterPro" id="IPR036388">
    <property type="entry name" value="WH-like_DNA-bd_sf"/>
</dbReference>
<dbReference type="PROSITE" id="PS50931">
    <property type="entry name" value="HTH_LYSR"/>
    <property type="match status" value="1"/>
</dbReference>
<feature type="domain" description="HTH lysR-type" evidence="5">
    <location>
        <begin position="1"/>
        <end position="58"/>
    </location>
</feature>
<reference evidence="6 7" key="1">
    <citation type="journal article" date="2016" name="Front. Microbiol.">
        <title>Comprehensive Phylogenetic Analysis of Bovine Non-aureus Staphylococci Species Based on Whole-Genome Sequencing.</title>
        <authorList>
            <person name="Naushad S."/>
            <person name="Barkema H.W."/>
            <person name="Luby C."/>
            <person name="Condas L.A."/>
            <person name="Nobrega D.B."/>
            <person name="Carson D.A."/>
            <person name="De Buck J."/>
        </authorList>
    </citation>
    <scope>NUCLEOTIDE SEQUENCE [LARGE SCALE GENOMIC DNA]</scope>
    <source>
        <strain evidence="6 7">SNUC 4781</strain>
    </source>
</reference>
<dbReference type="FunFam" id="1.10.10.10:FF:000001">
    <property type="entry name" value="LysR family transcriptional regulator"/>
    <property type="match status" value="1"/>
</dbReference>
<dbReference type="CDD" id="cd05466">
    <property type="entry name" value="PBP2_LTTR_substrate"/>
    <property type="match status" value="1"/>
</dbReference>
<comment type="similarity">
    <text evidence="1">Belongs to the LysR transcriptional regulatory family.</text>
</comment>
<evidence type="ECO:0000256" key="1">
    <source>
        <dbReference type="ARBA" id="ARBA00009437"/>
    </source>
</evidence>
<dbReference type="EMBL" id="QYJN01000003">
    <property type="protein sequence ID" value="RIP34742.1"/>
    <property type="molecule type" value="Genomic_DNA"/>
</dbReference>
<evidence type="ECO:0000256" key="2">
    <source>
        <dbReference type="ARBA" id="ARBA00023015"/>
    </source>
</evidence>
<dbReference type="AlphaFoldDB" id="A0A3A0W124"/>
<evidence type="ECO:0000313" key="7">
    <source>
        <dbReference type="Proteomes" id="UP000265541"/>
    </source>
</evidence>
<dbReference type="Gene3D" id="3.40.190.290">
    <property type="match status" value="1"/>
</dbReference>